<feature type="compositionally biased region" description="Polar residues" evidence="1">
    <location>
        <begin position="1"/>
        <end position="11"/>
    </location>
</feature>
<dbReference type="Proteomes" id="UP000291101">
    <property type="component" value="Unassembled WGS sequence"/>
</dbReference>
<dbReference type="RefSeq" id="WP_129428955.1">
    <property type="nucleotide sequence ID" value="NZ_SDWV01000034.1"/>
</dbReference>
<dbReference type="OrthoDB" id="9804590at2"/>
<evidence type="ECO:0000256" key="1">
    <source>
        <dbReference type="SAM" id="MobiDB-lite"/>
    </source>
</evidence>
<organism evidence="2 3">
    <name type="scientific">Nocardioides zhouii</name>
    <dbReference type="NCBI Taxonomy" id="1168729"/>
    <lineage>
        <taxon>Bacteria</taxon>
        <taxon>Bacillati</taxon>
        <taxon>Actinomycetota</taxon>
        <taxon>Actinomycetes</taxon>
        <taxon>Propionibacteriales</taxon>
        <taxon>Nocardioidaceae</taxon>
        <taxon>Nocardioides</taxon>
    </lineage>
</organism>
<gene>
    <name evidence="2" type="ORF">EUA94_21445</name>
</gene>
<proteinExistence type="predicted"/>
<dbReference type="AlphaFoldDB" id="A0A4Q2SEP0"/>
<evidence type="ECO:0000313" key="3">
    <source>
        <dbReference type="Proteomes" id="UP000291101"/>
    </source>
</evidence>
<sequence length="59" mass="6499">MRNGVPTSSGDEISISAGQRRLRADGRSRPQGIAATLSRFDLFPMTHHVECVALLEPHR</sequence>
<dbReference type="PROSITE" id="PS01231">
    <property type="entry name" value="TRMA_2"/>
    <property type="match status" value="1"/>
</dbReference>
<keyword evidence="3" id="KW-1185">Reference proteome</keyword>
<name>A0A4Q2SEP0_9ACTN</name>
<reference evidence="2 3" key="1">
    <citation type="submission" date="2019-01" db="EMBL/GenBank/DDBJ databases">
        <title>Novel species of Nocardioides.</title>
        <authorList>
            <person name="Liu Q."/>
            <person name="X Y.-H."/>
        </authorList>
    </citation>
    <scope>NUCLEOTIDE SEQUENCE [LARGE SCALE GENOMIC DNA]</scope>
    <source>
        <strain evidence="2 3">HLT2-9</strain>
    </source>
</reference>
<accession>A0A4Q2SEP0</accession>
<protein>
    <submittedName>
        <fullName evidence="2">Uncharacterized protein</fullName>
    </submittedName>
</protein>
<dbReference type="EMBL" id="SDWV01000034">
    <property type="protein sequence ID" value="RYC03816.1"/>
    <property type="molecule type" value="Genomic_DNA"/>
</dbReference>
<evidence type="ECO:0000313" key="2">
    <source>
        <dbReference type="EMBL" id="RYC03816.1"/>
    </source>
</evidence>
<feature type="region of interest" description="Disordered" evidence="1">
    <location>
        <begin position="1"/>
        <end position="29"/>
    </location>
</feature>
<dbReference type="InterPro" id="IPR030391">
    <property type="entry name" value="MeTrfase_TrmA_CS"/>
</dbReference>
<comment type="caution">
    <text evidence="2">The sequence shown here is derived from an EMBL/GenBank/DDBJ whole genome shotgun (WGS) entry which is preliminary data.</text>
</comment>